<accession>A0A4Z0M681</accession>
<evidence type="ECO:0000313" key="4">
    <source>
        <dbReference type="Proteomes" id="UP000298050"/>
    </source>
</evidence>
<dbReference type="OrthoDB" id="115252at2"/>
<keyword evidence="4" id="KW-1185">Reference proteome</keyword>
<evidence type="ECO:0000259" key="2">
    <source>
        <dbReference type="Pfam" id="PF23213"/>
    </source>
</evidence>
<dbReference type="RefSeq" id="WP_135442091.1">
    <property type="nucleotide sequence ID" value="NZ_SRLE01000005.1"/>
</dbReference>
<dbReference type="InterPro" id="IPR055492">
    <property type="entry name" value="DUF7064"/>
</dbReference>
<evidence type="ECO:0000259" key="1">
    <source>
        <dbReference type="Pfam" id="PF23212"/>
    </source>
</evidence>
<gene>
    <name evidence="3" type="ORF">E4634_06820</name>
</gene>
<feature type="domain" description="DUF7065" evidence="2">
    <location>
        <begin position="121"/>
        <end position="182"/>
    </location>
</feature>
<dbReference type="InterPro" id="IPR055493">
    <property type="entry name" value="DUF7065"/>
</dbReference>
<feature type="domain" description="DUF7064" evidence="1">
    <location>
        <begin position="191"/>
        <end position="285"/>
    </location>
</feature>
<dbReference type="SUPFAM" id="SSF159245">
    <property type="entry name" value="AttH-like"/>
    <property type="match status" value="1"/>
</dbReference>
<proteinExistence type="predicted"/>
<sequence length="324" mass="37600">MPLSSEIADHLCMHIDPDLYWSDSSWFSWAIPEKGINGIFYNHFRPNMNCMLGGPAMWDSKHYHNWDMLYFDWQLMRLLPEGKYGVDYDKYDFVTPWSMSIKLLEPLKKYQLGYDRNGFKLDLVFEAISEPNVIGVKKEGGYDEAYKLHFEQPGRITGHVELDGVRYDVDCFSIRDGSHGRRYLEKVTTGGYTWSTADEKNGWHFMGSNIEGTNESKAAGGYILRDGVMSSITSGVRRVLERNGPRPALIEVEMEDELGRSLRATGREVCSAQLLLFPDHGQWWSQFAWEYDGFSKAIGEDQEYYGLDEFRRWLRASPEVWKTR</sequence>
<comment type="caution">
    <text evidence="3">The sequence shown here is derived from an EMBL/GenBank/DDBJ whole genome shotgun (WGS) entry which is preliminary data.</text>
</comment>
<protein>
    <submittedName>
        <fullName evidence="3">Uncharacterized protein</fullName>
    </submittedName>
</protein>
<dbReference type="Proteomes" id="UP000298050">
    <property type="component" value="Unassembled WGS sequence"/>
</dbReference>
<organism evidence="3 4">
    <name type="scientific">Mangrovimicrobium sediminis</name>
    <dbReference type="NCBI Taxonomy" id="2562682"/>
    <lineage>
        <taxon>Bacteria</taxon>
        <taxon>Pseudomonadati</taxon>
        <taxon>Pseudomonadota</taxon>
        <taxon>Gammaproteobacteria</taxon>
        <taxon>Cellvibrionales</taxon>
        <taxon>Halieaceae</taxon>
        <taxon>Mangrovimicrobium</taxon>
    </lineage>
</organism>
<dbReference type="EMBL" id="SRLE01000005">
    <property type="protein sequence ID" value="TGD74898.1"/>
    <property type="molecule type" value="Genomic_DNA"/>
</dbReference>
<reference evidence="3 4" key="1">
    <citation type="submission" date="2019-04" db="EMBL/GenBank/DDBJ databases">
        <title>Taxonomy of novel Haliea sp. from mangrove soil of West Coast of India.</title>
        <authorList>
            <person name="Verma A."/>
            <person name="Kumar P."/>
            <person name="Krishnamurthi S."/>
        </authorList>
    </citation>
    <scope>NUCLEOTIDE SEQUENCE [LARGE SCALE GENOMIC DNA]</scope>
    <source>
        <strain evidence="3 4">SAOS-164</strain>
    </source>
</reference>
<dbReference type="Pfam" id="PF23213">
    <property type="entry name" value="DUF7065"/>
    <property type="match status" value="1"/>
</dbReference>
<evidence type="ECO:0000313" key="3">
    <source>
        <dbReference type="EMBL" id="TGD74898.1"/>
    </source>
</evidence>
<name>A0A4Z0M681_9GAMM</name>
<dbReference type="Pfam" id="PF23212">
    <property type="entry name" value="DUF7064"/>
    <property type="match status" value="1"/>
</dbReference>
<dbReference type="AlphaFoldDB" id="A0A4Z0M681"/>